<keyword evidence="2 4" id="KW-0547">Nucleotide-binding</keyword>
<gene>
    <name evidence="6" type="ORF">RY67_362</name>
</gene>
<dbReference type="InterPro" id="IPR002698">
    <property type="entry name" value="FTHF_cligase"/>
</dbReference>
<dbReference type="Proteomes" id="UP000067206">
    <property type="component" value="Chromosome"/>
</dbReference>
<dbReference type="InterPro" id="IPR037171">
    <property type="entry name" value="NagB/RpiA_transferase-like"/>
</dbReference>
<evidence type="ECO:0000313" key="7">
    <source>
        <dbReference type="Proteomes" id="UP000067206"/>
    </source>
</evidence>
<feature type="binding site" evidence="4">
    <location>
        <position position="78"/>
    </location>
    <ligand>
        <name>substrate</name>
    </ligand>
</feature>
<dbReference type="PANTHER" id="PTHR23407">
    <property type="entry name" value="ATPASE INHIBITOR/5-FORMYLTETRAHYDROFOLATE CYCLO-LIGASE"/>
    <property type="match status" value="1"/>
</dbReference>
<feature type="compositionally biased region" description="Polar residues" evidence="5">
    <location>
        <begin position="128"/>
        <end position="137"/>
    </location>
</feature>
<accession>A0A0M3T5L5</accession>
<dbReference type="GO" id="GO:0035999">
    <property type="term" value="P:tetrahydrofolate interconversion"/>
    <property type="evidence" value="ECO:0007669"/>
    <property type="project" value="TreeGrafter"/>
</dbReference>
<feature type="binding site" evidence="4">
    <location>
        <begin position="28"/>
        <end position="32"/>
    </location>
    <ligand>
        <name>ATP</name>
        <dbReference type="ChEBI" id="CHEBI:30616"/>
    </ligand>
</feature>
<dbReference type="GO" id="GO:0030272">
    <property type="term" value="F:5-formyltetrahydrofolate cyclo-ligase activity"/>
    <property type="evidence" value="ECO:0007669"/>
    <property type="project" value="TreeGrafter"/>
</dbReference>
<evidence type="ECO:0000256" key="3">
    <source>
        <dbReference type="ARBA" id="ARBA00022840"/>
    </source>
</evidence>
<reference evidence="6 7" key="1">
    <citation type="submission" date="2014-12" db="EMBL/GenBank/DDBJ databases">
        <title>Complete genome sequence of Bifidobacterium longum subsp. infantis BT1.</title>
        <authorList>
            <person name="Kim J.F."/>
            <person name="Kwak M.-J."/>
        </authorList>
    </citation>
    <scope>NUCLEOTIDE SEQUENCE [LARGE SCALE GENOMIC DNA]</scope>
    <source>
        <strain evidence="6 7">BT1</strain>
    </source>
</reference>
<feature type="compositionally biased region" description="Basic and acidic residues" evidence="5">
    <location>
        <begin position="19"/>
        <end position="30"/>
    </location>
</feature>
<dbReference type="PIRSF" id="PIRSF006806">
    <property type="entry name" value="FTHF_cligase"/>
    <property type="match status" value="1"/>
</dbReference>
<organism evidence="6 7">
    <name type="scientific">Bifidobacterium longum subsp. infantis</name>
    <dbReference type="NCBI Taxonomy" id="1682"/>
    <lineage>
        <taxon>Bacteria</taxon>
        <taxon>Bacillati</taxon>
        <taxon>Actinomycetota</taxon>
        <taxon>Actinomycetes</taxon>
        <taxon>Bifidobacteriales</taxon>
        <taxon>Bifidobacteriaceae</taxon>
        <taxon>Bifidobacterium</taxon>
    </lineage>
</organism>
<evidence type="ECO:0000256" key="5">
    <source>
        <dbReference type="SAM" id="MobiDB-lite"/>
    </source>
</evidence>
<comment type="similarity">
    <text evidence="1">Belongs to the 5-formyltetrahydrofolate cyclo-ligase family.</text>
</comment>
<protein>
    <submittedName>
        <fullName evidence="6">5-formyltetrahydrofolate cyclo-ligase</fullName>
    </submittedName>
</protein>
<dbReference type="AlphaFoldDB" id="A0A0M3T5L5"/>
<dbReference type="GO" id="GO:0009396">
    <property type="term" value="P:folic acid-containing compound biosynthetic process"/>
    <property type="evidence" value="ECO:0007669"/>
    <property type="project" value="TreeGrafter"/>
</dbReference>
<evidence type="ECO:0000313" key="6">
    <source>
        <dbReference type="EMBL" id="ALE08431.1"/>
    </source>
</evidence>
<feature type="region of interest" description="Disordered" evidence="5">
    <location>
        <begin position="1"/>
        <end position="30"/>
    </location>
</feature>
<dbReference type="Gene3D" id="3.40.50.10420">
    <property type="entry name" value="NagB/RpiA/CoA transferase-like"/>
    <property type="match status" value="1"/>
</dbReference>
<dbReference type="EMBL" id="CP010411">
    <property type="protein sequence ID" value="ALE08431.1"/>
    <property type="molecule type" value="Genomic_DNA"/>
</dbReference>
<dbReference type="PANTHER" id="PTHR23407:SF1">
    <property type="entry name" value="5-FORMYLTETRAHYDROFOLATE CYCLO-LIGASE"/>
    <property type="match status" value="1"/>
</dbReference>
<dbReference type="PATRIC" id="fig|1682.24.peg.356"/>
<dbReference type="SUPFAM" id="SSF100950">
    <property type="entry name" value="NagB/RpiA/CoA transferase-like"/>
    <property type="match status" value="1"/>
</dbReference>
<feature type="binding site" evidence="4">
    <location>
        <position position="73"/>
    </location>
    <ligand>
        <name>substrate</name>
    </ligand>
</feature>
<feature type="binding site" evidence="4">
    <location>
        <begin position="174"/>
        <end position="182"/>
    </location>
    <ligand>
        <name>ATP</name>
        <dbReference type="ChEBI" id="CHEBI:30616"/>
    </ligand>
</feature>
<evidence type="ECO:0000256" key="2">
    <source>
        <dbReference type="ARBA" id="ARBA00022741"/>
    </source>
</evidence>
<proteinExistence type="inferred from homology"/>
<dbReference type="Pfam" id="PF01812">
    <property type="entry name" value="5-FTHF_cyc-lig"/>
    <property type="match status" value="1"/>
</dbReference>
<keyword evidence="3 4" id="KW-0067">ATP-binding</keyword>
<evidence type="ECO:0000256" key="4">
    <source>
        <dbReference type="PIRSR" id="PIRSR006806-1"/>
    </source>
</evidence>
<keyword evidence="6" id="KW-0436">Ligase</keyword>
<name>A0A0M3T5L5_BIFLI</name>
<dbReference type="GO" id="GO:0005524">
    <property type="term" value="F:ATP binding"/>
    <property type="evidence" value="ECO:0007669"/>
    <property type="project" value="UniProtKB-KW"/>
</dbReference>
<evidence type="ECO:0000256" key="1">
    <source>
        <dbReference type="ARBA" id="ARBA00010638"/>
    </source>
</evidence>
<sequence>MCGMSEVGSGMNIGSDYSGTEKTEKTDKATLRHHILSRRKRVPAEERGAAGELLVRRFPAHMIQDGPTVAAYVSMGSEIETRPLLRWLRAHGCHVLVPRLGSGLEIGWSVLDSLESLRSMDAVGGANNAGSCSSPSTVHHRPDEPTGAVLPPEALEKADLVIAPALAVDPQGNRLGCGAGWYDRALARRKPACPLIAVCWPWEVLDIDLPAEPHDVPADGVLTPEGYRRLSSSGLLSWPAGQDTRRKPD</sequence>
<dbReference type="InterPro" id="IPR024185">
    <property type="entry name" value="FTHF_cligase-like_sf"/>
</dbReference>
<feature type="region of interest" description="Disordered" evidence="5">
    <location>
        <begin position="128"/>
        <end position="148"/>
    </location>
</feature>